<evidence type="ECO:0000256" key="2">
    <source>
        <dbReference type="ARBA" id="ARBA00022723"/>
    </source>
</evidence>
<evidence type="ECO:0000256" key="3">
    <source>
        <dbReference type="ARBA" id="ARBA00022801"/>
    </source>
</evidence>
<dbReference type="Gene3D" id="3.40.630.10">
    <property type="entry name" value="Zn peptidases"/>
    <property type="match status" value="1"/>
</dbReference>
<dbReference type="Pfam" id="PF24827">
    <property type="entry name" value="AstE_AspA_cat"/>
    <property type="match status" value="1"/>
</dbReference>
<dbReference type="InterPro" id="IPR053138">
    <property type="entry name" value="N-alpha-Ac-DABA_deacetylase"/>
</dbReference>
<keyword evidence="4" id="KW-0862">Zinc</keyword>
<accession>A0ABZ3HCH3</accession>
<evidence type="ECO:0000313" key="6">
    <source>
        <dbReference type="EMBL" id="XAU15763.1"/>
    </source>
</evidence>
<keyword evidence="2" id="KW-0479">Metal-binding</keyword>
<protein>
    <submittedName>
        <fullName evidence="6">M14 family metallopeptidase</fullName>
    </submittedName>
</protein>
<reference evidence="6 7" key="1">
    <citation type="submission" date="2024-03" db="EMBL/GenBank/DDBJ databases">
        <title>Sulfurimonas sp. HSL3-1.</title>
        <authorList>
            <person name="Wang S."/>
        </authorList>
    </citation>
    <scope>NUCLEOTIDE SEQUENCE [LARGE SCALE GENOMIC DNA]</scope>
    <source>
        <strain evidence="6 7">HSL3-1</strain>
    </source>
</reference>
<dbReference type="InterPro" id="IPR055438">
    <property type="entry name" value="AstE_AspA_cat"/>
</dbReference>
<dbReference type="RefSeq" id="WP_345973116.1">
    <property type="nucleotide sequence ID" value="NZ_CP147920.1"/>
</dbReference>
<dbReference type="PANTHER" id="PTHR37326:SF1">
    <property type="entry name" value="BLL3975 PROTEIN"/>
    <property type="match status" value="1"/>
</dbReference>
<keyword evidence="3" id="KW-0378">Hydrolase</keyword>
<dbReference type="PANTHER" id="PTHR37326">
    <property type="entry name" value="BLL3975 PROTEIN"/>
    <property type="match status" value="1"/>
</dbReference>
<dbReference type="CDD" id="cd06253">
    <property type="entry name" value="M14_ASTE_ASPA-like"/>
    <property type="match status" value="1"/>
</dbReference>
<organism evidence="6 7">
    <name type="scientific">Sulfurimonas diazotrophicus</name>
    <dbReference type="NCBI Taxonomy" id="3131939"/>
    <lineage>
        <taxon>Bacteria</taxon>
        <taxon>Pseudomonadati</taxon>
        <taxon>Campylobacterota</taxon>
        <taxon>Epsilonproteobacteria</taxon>
        <taxon>Campylobacterales</taxon>
        <taxon>Sulfurimonadaceae</taxon>
        <taxon>Sulfurimonas</taxon>
    </lineage>
</organism>
<dbReference type="SUPFAM" id="SSF53187">
    <property type="entry name" value="Zn-dependent exopeptidases"/>
    <property type="match status" value="1"/>
</dbReference>
<gene>
    <name evidence="6" type="ORF">WCY31_03455</name>
</gene>
<proteinExistence type="predicted"/>
<evidence type="ECO:0000256" key="4">
    <source>
        <dbReference type="ARBA" id="ARBA00022833"/>
    </source>
</evidence>
<keyword evidence="7" id="KW-1185">Reference proteome</keyword>
<dbReference type="Proteomes" id="UP001447842">
    <property type="component" value="Chromosome"/>
</dbReference>
<evidence type="ECO:0000259" key="5">
    <source>
        <dbReference type="Pfam" id="PF24827"/>
    </source>
</evidence>
<dbReference type="EMBL" id="CP147920">
    <property type="protein sequence ID" value="XAU15763.1"/>
    <property type="molecule type" value="Genomic_DNA"/>
</dbReference>
<evidence type="ECO:0000313" key="7">
    <source>
        <dbReference type="Proteomes" id="UP001447842"/>
    </source>
</evidence>
<sequence>MKKIEILKLESLSRAPMVVEGYLFEGSDPDAPSVAVIGAMEGATTLPLYSASKLVDFLRNKLGSEKILGNILVIPSVNHYALNINERFWPLDKTDINMMFPGYNEGETTQRIAHRLFEAVQDYDYGIILETRTDLATCLPYVKLFKTGYEDVKSARWLGLKVIHHREPESIETVSLQYNWQLWGAKACSVVCPHEPLIDPASARVIMDSLINFLSHSGIIRYEAFNGYNSTVVTRERIEVIKSPRSGIFIPTQKPGTTVSKDETIGKIVHALEGEVVHRFLAPCDGMITCIYMHSLIFENAVAYRIAKIH</sequence>
<name>A0ABZ3HCH3_9BACT</name>
<evidence type="ECO:0000256" key="1">
    <source>
        <dbReference type="ARBA" id="ARBA00001947"/>
    </source>
</evidence>
<comment type="cofactor">
    <cofactor evidence="1">
        <name>Zn(2+)</name>
        <dbReference type="ChEBI" id="CHEBI:29105"/>
    </cofactor>
</comment>
<feature type="domain" description="Succinylglutamate desuccinylase/Aspartoacylase catalytic" evidence="5">
    <location>
        <begin position="32"/>
        <end position="127"/>
    </location>
</feature>